<keyword evidence="1" id="KW-0449">Lipoprotein</keyword>
<comment type="caution">
    <text evidence="1">The sequence shown here is derived from an EMBL/GenBank/DDBJ whole genome shotgun (WGS) entry which is preliminary data.</text>
</comment>
<dbReference type="InterPro" id="IPR019027">
    <property type="entry name" value="Pilus_biogenesis_CpaD-related"/>
</dbReference>
<dbReference type="RefSeq" id="WP_213982921.1">
    <property type="nucleotide sequence ID" value="NZ_JAFMNX010000001.1"/>
</dbReference>
<dbReference type="InterPro" id="IPR013361">
    <property type="entry name" value="Pilus_CpaD"/>
</dbReference>
<accession>A0ABS5RSH9</accession>
<keyword evidence="2" id="KW-1185">Reference proteome</keyword>
<proteinExistence type="predicted"/>
<dbReference type="NCBIfam" id="TIGR02522">
    <property type="entry name" value="pilus_cpaD"/>
    <property type="match status" value="1"/>
</dbReference>
<protein>
    <submittedName>
        <fullName evidence="1">CpaD family pilus assembly lipoprotein</fullName>
    </submittedName>
</protein>
<organism evidence="1 2">
    <name type="scientific">Tianweitania aestuarii</name>
    <dbReference type="NCBI Taxonomy" id="2814886"/>
    <lineage>
        <taxon>Bacteria</taxon>
        <taxon>Pseudomonadati</taxon>
        <taxon>Pseudomonadota</taxon>
        <taxon>Alphaproteobacteria</taxon>
        <taxon>Hyphomicrobiales</taxon>
        <taxon>Phyllobacteriaceae</taxon>
        <taxon>Tianweitania</taxon>
    </lineage>
</organism>
<sequence length="236" mass="25439">MASQANSVAFKVPGRLAAASACLAVALLAGCSTGHRDSVTVGAIPDDYRTNHPIIVGEKERKIDLPVGMADRRMTAMQRTALEGFLAQYDADAQPTVTIIVPSGSANEIAASNVSHDMMAVLRRNGVPAHRIATAAYRAEATETNAPIRVTFNAMQAYTQPCGRWPKDIGDTTDNKHYANFGCSYQNNLAAQIANPADLLGPRRQSEIDAENRGVAIGNYKRKETTFTPTIDYDQN</sequence>
<reference evidence="1 2" key="1">
    <citation type="submission" date="2021-03" db="EMBL/GenBank/DDBJ databases">
        <title>Tianweitania aestuarii sp. nov., isolated from a tidal flat.</title>
        <authorList>
            <person name="Park S."/>
            <person name="Yoon J.-H."/>
        </authorList>
    </citation>
    <scope>NUCLEOTIDE SEQUENCE [LARGE SCALE GENOMIC DNA]</scope>
    <source>
        <strain evidence="1 2">BSSL-BM11</strain>
    </source>
</reference>
<name>A0ABS5RSH9_9HYPH</name>
<evidence type="ECO:0000313" key="1">
    <source>
        <dbReference type="EMBL" id="MBS9719251.1"/>
    </source>
</evidence>
<evidence type="ECO:0000313" key="2">
    <source>
        <dbReference type="Proteomes" id="UP001297272"/>
    </source>
</evidence>
<dbReference type="Proteomes" id="UP001297272">
    <property type="component" value="Unassembled WGS sequence"/>
</dbReference>
<gene>
    <name evidence="1" type="ORF">JYU29_00950</name>
</gene>
<dbReference type="Pfam" id="PF09476">
    <property type="entry name" value="Pilus_CpaD"/>
    <property type="match status" value="1"/>
</dbReference>
<dbReference type="EMBL" id="JAFMNX010000001">
    <property type="protein sequence ID" value="MBS9719251.1"/>
    <property type="molecule type" value="Genomic_DNA"/>
</dbReference>